<reference evidence="4" key="1">
    <citation type="journal article" date="2019" name="Int. J. Syst. Evol. Microbiol.">
        <title>The Global Catalogue of Microorganisms (GCM) 10K type strain sequencing project: providing services to taxonomists for standard genome sequencing and annotation.</title>
        <authorList>
            <consortium name="The Broad Institute Genomics Platform"/>
            <consortium name="The Broad Institute Genome Sequencing Center for Infectious Disease"/>
            <person name="Wu L."/>
            <person name="Ma J."/>
        </authorList>
    </citation>
    <scope>NUCLEOTIDE SEQUENCE [LARGE SCALE GENOMIC DNA]</scope>
    <source>
        <strain evidence="4">JCM 15592</strain>
    </source>
</reference>
<evidence type="ECO:0000313" key="4">
    <source>
        <dbReference type="Proteomes" id="UP001499938"/>
    </source>
</evidence>
<evidence type="ECO:0000256" key="1">
    <source>
        <dbReference type="SAM" id="MobiDB-lite"/>
    </source>
</evidence>
<organism evidence="3 4">
    <name type="scientific">Nostocoides veronense</name>
    <dbReference type="NCBI Taxonomy" id="330836"/>
    <lineage>
        <taxon>Bacteria</taxon>
        <taxon>Bacillati</taxon>
        <taxon>Actinomycetota</taxon>
        <taxon>Actinomycetes</taxon>
        <taxon>Micrococcales</taxon>
        <taxon>Intrasporangiaceae</taxon>
        <taxon>Nostocoides</taxon>
    </lineage>
</organism>
<dbReference type="Proteomes" id="UP001499938">
    <property type="component" value="Unassembled WGS sequence"/>
</dbReference>
<dbReference type="Pfam" id="PF01610">
    <property type="entry name" value="DDE_Tnp_ISL3"/>
    <property type="match status" value="1"/>
</dbReference>
<proteinExistence type="predicted"/>
<evidence type="ECO:0000259" key="2">
    <source>
        <dbReference type="Pfam" id="PF01610"/>
    </source>
</evidence>
<comment type="caution">
    <text evidence="3">The sequence shown here is derived from an EMBL/GenBank/DDBJ whole genome shotgun (WGS) entry which is preliminary data.</text>
</comment>
<name>A0ABP4Y9X7_9MICO</name>
<feature type="domain" description="Transposase IS204/IS1001/IS1096/IS1165 DDE" evidence="2">
    <location>
        <begin position="52"/>
        <end position="190"/>
    </location>
</feature>
<protein>
    <recommendedName>
        <fullName evidence="2">Transposase IS204/IS1001/IS1096/IS1165 DDE domain-containing protein</fullName>
    </recommendedName>
</protein>
<keyword evidence="4" id="KW-1185">Reference proteome</keyword>
<accession>A0ABP4Y9X7</accession>
<evidence type="ECO:0000313" key="3">
    <source>
        <dbReference type="EMBL" id="GAA1808516.1"/>
    </source>
</evidence>
<dbReference type="EMBL" id="BAAAPO010000061">
    <property type="protein sequence ID" value="GAA1808516.1"/>
    <property type="molecule type" value="Genomic_DNA"/>
</dbReference>
<dbReference type="InterPro" id="IPR002560">
    <property type="entry name" value="Transposase_DDE"/>
</dbReference>
<feature type="compositionally biased region" description="Basic residues" evidence="1">
    <location>
        <begin position="1"/>
        <end position="11"/>
    </location>
</feature>
<gene>
    <name evidence="3" type="ORF">GCM10009811_34730</name>
</gene>
<sequence>MRCKPHARFGRRPGETGQSATLSPRPGPTSPRHARSSTRCGDASSKRSTGHRGRKNDPLYRIRNILRAGQENLTDRQRARLAAAWADDDRHLEVEVAWQCAQQVRDCYHQPSHAAGRVIAEKVLDSFASCPIPEIARLGKTLTTWRTEFLGYFDTDGASNGGTEAMNGLIELHRRIARGFRNLENYRLRMLLIGGGLTWSPHAQR</sequence>
<feature type="region of interest" description="Disordered" evidence="1">
    <location>
        <begin position="1"/>
        <end position="58"/>
    </location>
</feature>